<dbReference type="Proteomes" id="UP000322214">
    <property type="component" value="Chromosome"/>
</dbReference>
<dbReference type="Gene3D" id="3.30.479.30">
    <property type="entry name" value="Band 7 domain"/>
    <property type="match status" value="1"/>
</dbReference>
<evidence type="ECO:0000256" key="2">
    <source>
        <dbReference type="SAM" id="Coils"/>
    </source>
</evidence>
<dbReference type="SUPFAM" id="SSF117892">
    <property type="entry name" value="Band 7/SPFH domain"/>
    <property type="match status" value="1"/>
</dbReference>
<protein>
    <submittedName>
        <fullName evidence="4">Inner membrane protein YqiK</fullName>
    </submittedName>
</protein>
<dbReference type="OrthoDB" id="9815577at2"/>
<dbReference type="KEGG" id="mff:MFFC18_16160"/>
<dbReference type="GO" id="GO:0005886">
    <property type="term" value="C:plasma membrane"/>
    <property type="evidence" value="ECO:0007669"/>
    <property type="project" value="TreeGrafter"/>
</dbReference>
<evidence type="ECO:0000313" key="4">
    <source>
        <dbReference type="EMBL" id="QEG21757.1"/>
    </source>
</evidence>
<organism evidence="4 5">
    <name type="scientific">Mariniblastus fucicola</name>
    <dbReference type="NCBI Taxonomy" id="980251"/>
    <lineage>
        <taxon>Bacteria</taxon>
        <taxon>Pseudomonadati</taxon>
        <taxon>Planctomycetota</taxon>
        <taxon>Planctomycetia</taxon>
        <taxon>Pirellulales</taxon>
        <taxon>Pirellulaceae</taxon>
        <taxon>Mariniblastus</taxon>
    </lineage>
</organism>
<dbReference type="EMBL" id="CP042912">
    <property type="protein sequence ID" value="QEG21757.1"/>
    <property type="molecule type" value="Genomic_DNA"/>
</dbReference>
<keyword evidence="2" id="KW-0175">Coiled coil</keyword>
<keyword evidence="3" id="KW-1133">Transmembrane helix</keyword>
<dbReference type="PANTHER" id="PTHR13806">
    <property type="entry name" value="FLOTILLIN-RELATED"/>
    <property type="match status" value="1"/>
</dbReference>
<dbReference type="RefSeq" id="WP_084417262.1">
    <property type="nucleotide sequence ID" value="NZ_CP042912.1"/>
</dbReference>
<gene>
    <name evidence="4" type="primary">yqiK</name>
    <name evidence="4" type="ORF">MFFC18_16160</name>
</gene>
<feature type="transmembrane region" description="Helical" evidence="3">
    <location>
        <begin position="12"/>
        <end position="35"/>
    </location>
</feature>
<evidence type="ECO:0000256" key="3">
    <source>
        <dbReference type="SAM" id="Phobius"/>
    </source>
</evidence>
<keyword evidence="3" id="KW-0812">Transmembrane</keyword>
<dbReference type="GO" id="GO:0012505">
    <property type="term" value="C:endomembrane system"/>
    <property type="evidence" value="ECO:0007669"/>
    <property type="project" value="UniProtKB-SubCell"/>
</dbReference>
<keyword evidence="3" id="KW-0472">Membrane</keyword>
<dbReference type="AlphaFoldDB" id="A0A5B9P5A1"/>
<name>A0A5B9P5A1_9BACT</name>
<comment type="subcellular location">
    <subcellularLocation>
        <location evidence="1">Endomembrane system</location>
    </subcellularLocation>
</comment>
<sequence length="674" mass="74836">MIDSTILAISPMGWFFMILGGALFFIAVGAFVFMLRYYRKVNQGSAIVRNGMGGTNVSFSGDWVIPILHKAELMDISVKRIEIDRSGEDGLICRDNMRADIKVCFFVRVNKTKEDVERVAQFLGCDRASDETALRALFEPKFSEALKTVGKQFDFVELYNSREKFREQILRIIGTDLNGYVLDDAAIDYLEQTDLEKLNPNNVLDAEGIKKITDLTAEEITRANFIQREKEKTLKKQDVEAREAILALERQQVEAEEKQQREIAEVTARQTADAKVVQEEERQRQETARIRAEEEILVAEENKKRAVIVAAKSKERTEAVETERVEKDRGLEITERERIVTLAQIDKEKAVEVEKKNIQDVIRERVIVERAVVEEEEKIKDTREFAAADRKKQVAVTAAEELAQQQLVQQVQAAEAKKQAATLDAETVIVTAEAERSAAEKQTDAKKMLAEALQAETAAPGLAEADVILAKADAIEKEGTAEAKVAELKFSADARGITEKAEAMKLFDSVGREHEEFKLELQKEKDIELAGIDAQRQIAEAQAGMIAESLREANIDIVGGDGQFFDSIVNSITAGKQVDRLVGESTVLTDVKNTFFNGDPAQLSSEIKKHIDMFGISSEDLKNLSVAALLGQMMGLTNDVNVLGQLQSMMGMANKAGVATENAGAVLKKLSVKS</sequence>
<evidence type="ECO:0000256" key="1">
    <source>
        <dbReference type="ARBA" id="ARBA00004308"/>
    </source>
</evidence>
<dbReference type="CDD" id="cd03399">
    <property type="entry name" value="SPFH_flotillin"/>
    <property type="match status" value="1"/>
</dbReference>
<dbReference type="PANTHER" id="PTHR13806:SF31">
    <property type="entry name" value="FLOTILLIN-LIKE PROTEIN 1-RELATED"/>
    <property type="match status" value="1"/>
</dbReference>
<accession>A0A5B9P5A1</accession>
<feature type="coiled-coil region" evidence="2">
    <location>
        <begin position="241"/>
        <end position="302"/>
    </location>
</feature>
<dbReference type="STRING" id="980251.GCA_001642875_03217"/>
<dbReference type="InterPro" id="IPR027705">
    <property type="entry name" value="Flotillin_fam"/>
</dbReference>
<dbReference type="InterPro" id="IPR036013">
    <property type="entry name" value="Band_7/SPFH_dom_sf"/>
</dbReference>
<reference evidence="4 5" key="1">
    <citation type="submission" date="2019-08" db="EMBL/GenBank/DDBJ databases">
        <title>Deep-cultivation of Planctomycetes and their phenomic and genomic characterization uncovers novel biology.</title>
        <authorList>
            <person name="Wiegand S."/>
            <person name="Jogler M."/>
            <person name="Boedeker C."/>
            <person name="Pinto D."/>
            <person name="Vollmers J."/>
            <person name="Rivas-Marin E."/>
            <person name="Kohn T."/>
            <person name="Peeters S.H."/>
            <person name="Heuer A."/>
            <person name="Rast P."/>
            <person name="Oberbeckmann S."/>
            <person name="Bunk B."/>
            <person name="Jeske O."/>
            <person name="Meyerdierks A."/>
            <person name="Storesund J.E."/>
            <person name="Kallscheuer N."/>
            <person name="Luecker S."/>
            <person name="Lage O.M."/>
            <person name="Pohl T."/>
            <person name="Merkel B.J."/>
            <person name="Hornburger P."/>
            <person name="Mueller R.-W."/>
            <person name="Bruemmer F."/>
            <person name="Labrenz M."/>
            <person name="Spormann A.M."/>
            <person name="Op den Camp H."/>
            <person name="Overmann J."/>
            <person name="Amann R."/>
            <person name="Jetten M.S.M."/>
            <person name="Mascher T."/>
            <person name="Medema M.H."/>
            <person name="Devos D.P."/>
            <person name="Kaster A.-K."/>
            <person name="Ovreas L."/>
            <person name="Rohde M."/>
            <person name="Galperin M.Y."/>
            <person name="Jogler C."/>
        </authorList>
    </citation>
    <scope>NUCLEOTIDE SEQUENCE [LARGE SCALE GENOMIC DNA]</scope>
    <source>
        <strain evidence="4 5">FC18</strain>
    </source>
</reference>
<proteinExistence type="predicted"/>
<evidence type="ECO:0000313" key="5">
    <source>
        <dbReference type="Proteomes" id="UP000322214"/>
    </source>
</evidence>
<keyword evidence="5" id="KW-1185">Reference proteome</keyword>